<dbReference type="SUPFAM" id="SSF55021">
    <property type="entry name" value="ACT-like"/>
    <property type="match status" value="1"/>
</dbReference>
<dbReference type="CDD" id="cd22231">
    <property type="entry name" value="RHH_NikR_HicB-like"/>
    <property type="match status" value="1"/>
</dbReference>
<organism evidence="11">
    <name type="scientific">Archaeoglobus fulgidus</name>
    <dbReference type="NCBI Taxonomy" id="2234"/>
    <lineage>
        <taxon>Archaea</taxon>
        <taxon>Methanobacteriati</taxon>
        <taxon>Methanobacteriota</taxon>
        <taxon>Archaeoglobi</taxon>
        <taxon>Archaeoglobales</taxon>
        <taxon>Archaeoglobaceae</taxon>
        <taxon>Archaeoglobus</taxon>
    </lineage>
</organism>
<comment type="cofactor">
    <cofactor evidence="8">
        <name>Ni(2+)</name>
        <dbReference type="ChEBI" id="CHEBI:49786"/>
    </cofactor>
    <text evidence="8">Binds 1 nickel ion per subunit.</text>
</comment>
<dbReference type="InterPro" id="IPR027271">
    <property type="entry name" value="Acetolactate_synth/TF_NikR_C"/>
</dbReference>
<keyword evidence="6 8" id="KW-0238">DNA-binding</keyword>
<keyword evidence="3 8" id="KW-0533">Nickel</keyword>
<dbReference type="NCBIfam" id="NF001884">
    <property type="entry name" value="PRK00630.1"/>
    <property type="match status" value="1"/>
</dbReference>
<evidence type="ECO:0000259" key="10">
    <source>
        <dbReference type="Pfam" id="PF08753"/>
    </source>
</evidence>
<dbReference type="GO" id="GO:0010045">
    <property type="term" value="P:response to nickel cation"/>
    <property type="evidence" value="ECO:0007669"/>
    <property type="project" value="InterPro"/>
</dbReference>
<feature type="binding site" evidence="8">
    <location>
        <position position="81"/>
    </location>
    <ligand>
        <name>Ni(2+)</name>
        <dbReference type="ChEBI" id="CHEBI:49786"/>
    </ligand>
</feature>
<dbReference type="PANTHER" id="PTHR34719">
    <property type="entry name" value="NICKEL-RESPONSIVE REGULATOR"/>
    <property type="match status" value="1"/>
</dbReference>
<dbReference type="Gene3D" id="3.30.70.1150">
    <property type="entry name" value="ACT-like. Chain A, domain 2"/>
    <property type="match status" value="1"/>
</dbReference>
<evidence type="ECO:0000256" key="7">
    <source>
        <dbReference type="ARBA" id="ARBA00023163"/>
    </source>
</evidence>
<proteinExistence type="inferred from homology"/>
<dbReference type="Pfam" id="PF08753">
    <property type="entry name" value="NikR_C"/>
    <property type="match status" value="1"/>
</dbReference>
<dbReference type="InterPro" id="IPR010985">
    <property type="entry name" value="Ribbon_hlx_hlx"/>
</dbReference>
<evidence type="ECO:0000259" key="9">
    <source>
        <dbReference type="Pfam" id="PF01402"/>
    </source>
</evidence>
<feature type="binding site" evidence="8">
    <location>
        <position position="100"/>
    </location>
    <ligand>
        <name>Ni(2+)</name>
        <dbReference type="ChEBI" id="CHEBI:49786"/>
    </ligand>
</feature>
<dbReference type="NCBIfam" id="NF002169">
    <property type="entry name" value="PRK01002.1"/>
    <property type="match status" value="1"/>
</dbReference>
<evidence type="ECO:0000256" key="1">
    <source>
        <dbReference type="ARBA" id="ARBA00002339"/>
    </source>
</evidence>
<accession>A0A7J2TK69</accession>
<evidence type="ECO:0000313" key="11">
    <source>
        <dbReference type="EMBL" id="HEH36000.1"/>
    </source>
</evidence>
<name>A0A7J2TK69_ARCFL</name>
<dbReference type="InterPro" id="IPR022988">
    <property type="entry name" value="Ni_resp_reg_NikR"/>
</dbReference>
<feature type="domain" description="Ribbon-helix-helix protein CopG" evidence="9">
    <location>
        <begin position="7"/>
        <end position="45"/>
    </location>
</feature>
<dbReference type="EMBL" id="DSLA01000120">
    <property type="protein sequence ID" value="HEH36000.1"/>
    <property type="molecule type" value="Genomic_DNA"/>
</dbReference>
<dbReference type="InterPro" id="IPR014864">
    <property type="entry name" value="TF_NikR_Ni-bd_C"/>
</dbReference>
<dbReference type="Gene3D" id="1.10.1220.10">
    <property type="entry name" value="Met repressor-like"/>
    <property type="match status" value="1"/>
</dbReference>
<dbReference type="NCBIfam" id="NF002815">
    <property type="entry name" value="PRK02967.1"/>
    <property type="match status" value="1"/>
</dbReference>
<dbReference type="GO" id="GO:0016151">
    <property type="term" value="F:nickel cation binding"/>
    <property type="evidence" value="ECO:0007669"/>
    <property type="project" value="UniProtKB-UniRule"/>
</dbReference>
<feature type="domain" description="Transcription factor NikR nickel binding C-terminal" evidence="10">
    <location>
        <begin position="58"/>
        <end position="133"/>
    </location>
</feature>
<evidence type="ECO:0000256" key="8">
    <source>
        <dbReference type="HAMAP-Rule" id="MF_00476"/>
    </source>
</evidence>
<keyword evidence="7 8" id="KW-0804">Transcription</keyword>
<dbReference type="InterPro" id="IPR050192">
    <property type="entry name" value="CopG/NikR_regulator"/>
</dbReference>
<dbReference type="Pfam" id="PF01402">
    <property type="entry name" value="RHH_1"/>
    <property type="match status" value="1"/>
</dbReference>
<comment type="similarity">
    <text evidence="2 8">Belongs to the transcriptional regulatory CopG/NikR family.</text>
</comment>
<dbReference type="GO" id="GO:0003700">
    <property type="term" value="F:DNA-binding transcription factor activity"/>
    <property type="evidence" value="ECO:0007669"/>
    <property type="project" value="UniProtKB-UniRule"/>
</dbReference>
<reference evidence="11" key="1">
    <citation type="journal article" date="2020" name="mSystems">
        <title>Genome- and Community-Level Interaction Insights into Carbon Utilization and Element Cycling Functions of Hydrothermarchaeota in Hydrothermal Sediment.</title>
        <authorList>
            <person name="Zhou Z."/>
            <person name="Liu Y."/>
            <person name="Xu W."/>
            <person name="Pan J."/>
            <person name="Luo Z.H."/>
            <person name="Li M."/>
        </authorList>
    </citation>
    <scope>NUCLEOTIDE SEQUENCE [LARGE SCALE GENOMIC DNA]</scope>
    <source>
        <strain evidence="11">SpSt-26</strain>
    </source>
</reference>
<dbReference type="AlphaFoldDB" id="A0A7J2TK69"/>
<dbReference type="InterPro" id="IPR045865">
    <property type="entry name" value="ACT-like_dom_sf"/>
</dbReference>
<evidence type="ECO:0000256" key="4">
    <source>
        <dbReference type="ARBA" id="ARBA00022723"/>
    </source>
</evidence>
<sequence>MEEGITRIGVSLPKNLLDEFDEIIKVRGYSSRSEAIRDAIRNYISEYKWLESEKGEVVGVIVVLFDHTVKGVSDALISIQHAFANVISSDMHLHLSEDRCLEVIVVKGNMEEIKKLMDRISAVRGVLTHKIITAQKKIQ</sequence>
<feature type="binding site" evidence="8">
    <location>
        <position position="92"/>
    </location>
    <ligand>
        <name>Ni(2+)</name>
        <dbReference type="ChEBI" id="CHEBI:49786"/>
    </ligand>
</feature>
<evidence type="ECO:0000256" key="3">
    <source>
        <dbReference type="ARBA" id="ARBA00022596"/>
    </source>
</evidence>
<dbReference type="PANTHER" id="PTHR34719:SF2">
    <property type="entry name" value="NICKEL-RESPONSIVE REGULATOR"/>
    <property type="match status" value="1"/>
</dbReference>
<dbReference type="GO" id="GO:0003677">
    <property type="term" value="F:DNA binding"/>
    <property type="evidence" value="ECO:0007669"/>
    <property type="project" value="UniProtKB-KW"/>
</dbReference>
<comment type="caution">
    <text evidence="11">The sequence shown here is derived from an EMBL/GenBank/DDBJ whole genome shotgun (WGS) entry which is preliminary data.</text>
</comment>
<keyword evidence="4 8" id="KW-0479">Metal-binding</keyword>
<dbReference type="SUPFAM" id="SSF47598">
    <property type="entry name" value="Ribbon-helix-helix"/>
    <property type="match status" value="1"/>
</dbReference>
<evidence type="ECO:0000256" key="5">
    <source>
        <dbReference type="ARBA" id="ARBA00023015"/>
    </source>
</evidence>
<evidence type="ECO:0000256" key="6">
    <source>
        <dbReference type="ARBA" id="ARBA00023125"/>
    </source>
</evidence>
<dbReference type="NCBIfam" id="NF003381">
    <property type="entry name" value="PRK04460.1"/>
    <property type="match status" value="1"/>
</dbReference>
<keyword evidence="5 8" id="KW-0805">Transcription regulation</keyword>
<dbReference type="InterPro" id="IPR002145">
    <property type="entry name" value="CopG"/>
</dbReference>
<comment type="function">
    <text evidence="1 8">Transcriptional regulator.</text>
</comment>
<dbReference type="InterPro" id="IPR013321">
    <property type="entry name" value="Arc_rbn_hlx_hlx"/>
</dbReference>
<feature type="binding site" evidence="8">
    <location>
        <position position="94"/>
    </location>
    <ligand>
        <name>Ni(2+)</name>
        <dbReference type="ChEBI" id="CHEBI:49786"/>
    </ligand>
</feature>
<gene>
    <name evidence="11" type="primary">nikR</name>
    <name evidence="11" type="ORF">ENP88_07700</name>
</gene>
<dbReference type="HAMAP" id="MF_00476">
    <property type="entry name" value="NikR"/>
    <property type="match status" value="1"/>
</dbReference>
<evidence type="ECO:0000256" key="2">
    <source>
        <dbReference type="ARBA" id="ARBA00008478"/>
    </source>
</evidence>
<protein>
    <recommendedName>
        <fullName evidence="8">Putative nickel-responsive regulator</fullName>
    </recommendedName>
</protein>